<protein>
    <submittedName>
        <fullName evidence="7">Solute carrier family 22 member 6-A</fullName>
    </submittedName>
</protein>
<dbReference type="Proteomes" id="UP001152320">
    <property type="component" value="Chromosome 14"/>
</dbReference>
<feature type="domain" description="Major facilitator superfamily (MFS) profile" evidence="6">
    <location>
        <begin position="17"/>
        <end position="249"/>
    </location>
</feature>
<dbReference type="Gene3D" id="1.20.1250.20">
    <property type="entry name" value="MFS general substrate transporter like domains"/>
    <property type="match status" value="1"/>
</dbReference>
<feature type="transmembrane region" description="Helical" evidence="5">
    <location>
        <begin position="176"/>
        <end position="198"/>
    </location>
</feature>
<evidence type="ECO:0000259" key="6">
    <source>
        <dbReference type="PROSITE" id="PS50850"/>
    </source>
</evidence>
<dbReference type="EMBL" id="JAIZAY010000014">
    <property type="protein sequence ID" value="KAJ8029089.1"/>
    <property type="molecule type" value="Genomic_DNA"/>
</dbReference>
<dbReference type="Pfam" id="PF07690">
    <property type="entry name" value="MFS_1"/>
    <property type="match status" value="1"/>
</dbReference>
<accession>A0A9Q1BMA9</accession>
<keyword evidence="8" id="KW-1185">Reference proteome</keyword>
<dbReference type="PANTHER" id="PTHR24064">
    <property type="entry name" value="SOLUTE CARRIER FAMILY 22 MEMBER"/>
    <property type="match status" value="1"/>
</dbReference>
<proteinExistence type="predicted"/>
<dbReference type="SUPFAM" id="SSF103473">
    <property type="entry name" value="MFS general substrate transporter"/>
    <property type="match status" value="1"/>
</dbReference>
<evidence type="ECO:0000313" key="8">
    <source>
        <dbReference type="Proteomes" id="UP001152320"/>
    </source>
</evidence>
<sequence length="249" mass="27670">MEFDQALKVTKPLGPTQFVVAFTACFLSAVSSWVNLSNVFLTEVSEFHCRRSPGLTLGESVPMEENGMSYAKCDQYVNLNLSADIEDCTNGWEYDTELFGESVTTEFDLVCDRASFPGISQSIIIAGIGAGNIIWGPLADRWGRRPTFITALILFNIAGLAIAFSSSYVMFASLRFLWAFFHLGSWLPGMILFIEYLVPEHRSTVGNLPGLFFTVGLLTLSGLAYLVQDWRWFSACLVVPTIIAIPFIW</sequence>
<keyword evidence="3 5" id="KW-1133">Transmembrane helix</keyword>
<evidence type="ECO:0000256" key="5">
    <source>
        <dbReference type="SAM" id="Phobius"/>
    </source>
</evidence>
<dbReference type="GO" id="GO:0016020">
    <property type="term" value="C:membrane"/>
    <property type="evidence" value="ECO:0007669"/>
    <property type="project" value="UniProtKB-SubCell"/>
</dbReference>
<evidence type="ECO:0000313" key="7">
    <source>
        <dbReference type="EMBL" id="KAJ8029089.1"/>
    </source>
</evidence>
<feature type="transmembrane region" description="Helical" evidence="5">
    <location>
        <begin position="20"/>
        <end position="41"/>
    </location>
</feature>
<dbReference type="GO" id="GO:0022857">
    <property type="term" value="F:transmembrane transporter activity"/>
    <property type="evidence" value="ECO:0007669"/>
    <property type="project" value="InterPro"/>
</dbReference>
<dbReference type="AlphaFoldDB" id="A0A9Q1BMA9"/>
<dbReference type="InterPro" id="IPR011701">
    <property type="entry name" value="MFS"/>
</dbReference>
<comment type="caution">
    <text evidence="7">The sequence shown here is derived from an EMBL/GenBank/DDBJ whole genome shotgun (WGS) entry which is preliminary data.</text>
</comment>
<dbReference type="InterPro" id="IPR020846">
    <property type="entry name" value="MFS_dom"/>
</dbReference>
<name>A0A9Q1BMA9_HOLLE</name>
<feature type="transmembrane region" description="Helical" evidence="5">
    <location>
        <begin position="232"/>
        <end position="248"/>
    </location>
</feature>
<keyword evidence="4 5" id="KW-0472">Membrane</keyword>
<organism evidence="7 8">
    <name type="scientific">Holothuria leucospilota</name>
    <name type="common">Black long sea cucumber</name>
    <name type="synonym">Mertensiothuria leucospilota</name>
    <dbReference type="NCBI Taxonomy" id="206669"/>
    <lineage>
        <taxon>Eukaryota</taxon>
        <taxon>Metazoa</taxon>
        <taxon>Echinodermata</taxon>
        <taxon>Eleutherozoa</taxon>
        <taxon>Echinozoa</taxon>
        <taxon>Holothuroidea</taxon>
        <taxon>Aspidochirotacea</taxon>
        <taxon>Aspidochirotida</taxon>
        <taxon>Holothuriidae</taxon>
        <taxon>Holothuria</taxon>
    </lineage>
</organism>
<evidence type="ECO:0000256" key="1">
    <source>
        <dbReference type="ARBA" id="ARBA00004141"/>
    </source>
</evidence>
<reference evidence="7" key="1">
    <citation type="submission" date="2021-10" db="EMBL/GenBank/DDBJ databases">
        <title>Tropical sea cucumber genome reveals ecological adaptation and Cuvierian tubules defense mechanism.</title>
        <authorList>
            <person name="Chen T."/>
        </authorList>
    </citation>
    <scope>NUCLEOTIDE SEQUENCE</scope>
    <source>
        <strain evidence="7">Nanhai2018</strain>
        <tissue evidence="7">Muscle</tissue>
    </source>
</reference>
<comment type="subcellular location">
    <subcellularLocation>
        <location evidence="1">Membrane</location>
        <topology evidence="1">Multi-pass membrane protein</topology>
    </subcellularLocation>
</comment>
<evidence type="ECO:0000256" key="4">
    <source>
        <dbReference type="ARBA" id="ARBA00023136"/>
    </source>
</evidence>
<feature type="transmembrane region" description="Helical" evidence="5">
    <location>
        <begin position="205"/>
        <end position="226"/>
    </location>
</feature>
<feature type="transmembrane region" description="Helical" evidence="5">
    <location>
        <begin position="148"/>
        <end position="170"/>
    </location>
</feature>
<dbReference type="PROSITE" id="PS50850">
    <property type="entry name" value="MFS"/>
    <property type="match status" value="1"/>
</dbReference>
<evidence type="ECO:0000256" key="2">
    <source>
        <dbReference type="ARBA" id="ARBA00022692"/>
    </source>
</evidence>
<dbReference type="OrthoDB" id="6884957at2759"/>
<keyword evidence="2 5" id="KW-0812">Transmembrane</keyword>
<evidence type="ECO:0000256" key="3">
    <source>
        <dbReference type="ARBA" id="ARBA00022989"/>
    </source>
</evidence>
<dbReference type="InterPro" id="IPR036259">
    <property type="entry name" value="MFS_trans_sf"/>
</dbReference>
<gene>
    <name evidence="7" type="ORF">HOLleu_28403</name>
</gene>